<dbReference type="EMBL" id="JBCGBO010000007">
    <property type="protein sequence ID" value="KAK9187724.1"/>
    <property type="molecule type" value="Genomic_DNA"/>
</dbReference>
<dbReference type="AlphaFoldDB" id="A0AAP0M118"/>
<proteinExistence type="predicted"/>
<organism evidence="2 3">
    <name type="scientific">Citrus x changshan-huyou</name>
    <dbReference type="NCBI Taxonomy" id="2935761"/>
    <lineage>
        <taxon>Eukaryota</taxon>
        <taxon>Viridiplantae</taxon>
        <taxon>Streptophyta</taxon>
        <taxon>Embryophyta</taxon>
        <taxon>Tracheophyta</taxon>
        <taxon>Spermatophyta</taxon>
        <taxon>Magnoliopsida</taxon>
        <taxon>eudicotyledons</taxon>
        <taxon>Gunneridae</taxon>
        <taxon>Pentapetalae</taxon>
        <taxon>rosids</taxon>
        <taxon>malvids</taxon>
        <taxon>Sapindales</taxon>
        <taxon>Rutaceae</taxon>
        <taxon>Aurantioideae</taxon>
        <taxon>Citrus</taxon>
    </lineage>
</organism>
<evidence type="ECO:0000256" key="1">
    <source>
        <dbReference type="SAM" id="MobiDB-lite"/>
    </source>
</evidence>
<keyword evidence="3" id="KW-1185">Reference proteome</keyword>
<sequence>MSRLLLNDYSVLLTILDQLSKSKAITFPIKNHAMVGNQLGCSSGKDYANPEQQHYLKQLADPPDDKDEREVNTMADYASDPKLVFSHVGEDTMSDDENDVVNETPGVHE</sequence>
<name>A0AAP0M118_9ROSI</name>
<reference evidence="2 3" key="1">
    <citation type="submission" date="2024-05" db="EMBL/GenBank/DDBJ databases">
        <title>Haplotype-resolved chromosome-level genome assembly of Huyou (Citrus changshanensis).</title>
        <authorList>
            <person name="Miao C."/>
            <person name="Chen W."/>
            <person name="Wu Y."/>
            <person name="Wang L."/>
            <person name="Zhao S."/>
            <person name="Grierson D."/>
            <person name="Xu C."/>
            <person name="Chen K."/>
        </authorList>
    </citation>
    <scope>NUCLEOTIDE SEQUENCE [LARGE SCALE GENOMIC DNA]</scope>
    <source>
        <strain evidence="2">01-14</strain>
        <tissue evidence="2">Leaf</tissue>
    </source>
</reference>
<dbReference type="Proteomes" id="UP001428341">
    <property type="component" value="Unassembled WGS sequence"/>
</dbReference>
<gene>
    <name evidence="2" type="ORF">WN944_019122</name>
</gene>
<feature type="region of interest" description="Disordered" evidence="1">
    <location>
        <begin position="88"/>
        <end position="109"/>
    </location>
</feature>
<accession>A0AAP0M118</accession>
<evidence type="ECO:0000313" key="3">
    <source>
        <dbReference type="Proteomes" id="UP001428341"/>
    </source>
</evidence>
<evidence type="ECO:0000313" key="2">
    <source>
        <dbReference type="EMBL" id="KAK9187724.1"/>
    </source>
</evidence>
<comment type="caution">
    <text evidence="2">The sequence shown here is derived from an EMBL/GenBank/DDBJ whole genome shotgun (WGS) entry which is preliminary data.</text>
</comment>
<protein>
    <submittedName>
        <fullName evidence="2">Uncharacterized protein</fullName>
    </submittedName>
</protein>